<dbReference type="Pfam" id="PF14759">
    <property type="entry name" value="Reductase_C"/>
    <property type="match status" value="1"/>
</dbReference>
<feature type="domain" description="Reductase C-terminal" evidence="6">
    <location>
        <begin position="322"/>
        <end position="404"/>
    </location>
</feature>
<evidence type="ECO:0000259" key="6">
    <source>
        <dbReference type="Pfam" id="PF14759"/>
    </source>
</evidence>
<evidence type="ECO:0000256" key="4">
    <source>
        <dbReference type="ARBA" id="ARBA00023002"/>
    </source>
</evidence>
<dbReference type="PANTHER" id="PTHR43557">
    <property type="entry name" value="APOPTOSIS-INDUCING FACTOR 1"/>
    <property type="match status" value="1"/>
</dbReference>
<dbReference type="InterPro" id="IPR023753">
    <property type="entry name" value="FAD/NAD-binding_dom"/>
</dbReference>
<dbReference type="Pfam" id="PF07992">
    <property type="entry name" value="Pyr_redox_2"/>
    <property type="match status" value="1"/>
</dbReference>
<name>A0ABV8T2V7_9GAMM</name>
<dbReference type="Gene3D" id="3.50.50.60">
    <property type="entry name" value="FAD/NAD(P)-binding domain"/>
    <property type="match status" value="2"/>
</dbReference>
<keyword evidence="3" id="KW-0274">FAD</keyword>
<dbReference type="InterPro" id="IPR028202">
    <property type="entry name" value="Reductase_C"/>
</dbReference>
<evidence type="ECO:0000256" key="3">
    <source>
        <dbReference type="ARBA" id="ARBA00022827"/>
    </source>
</evidence>
<proteinExistence type="predicted"/>
<reference evidence="8" key="1">
    <citation type="journal article" date="2019" name="Int. J. Syst. Evol. Microbiol.">
        <title>The Global Catalogue of Microorganisms (GCM) 10K type strain sequencing project: providing services to taxonomists for standard genome sequencing and annotation.</title>
        <authorList>
            <consortium name="The Broad Institute Genomics Platform"/>
            <consortium name="The Broad Institute Genome Sequencing Center for Infectious Disease"/>
            <person name="Wu L."/>
            <person name="Ma J."/>
        </authorList>
    </citation>
    <scope>NUCLEOTIDE SEQUENCE [LARGE SCALE GENOMIC DNA]</scope>
    <source>
        <strain evidence="8">CGMCC 1.10759</strain>
    </source>
</reference>
<dbReference type="Gene3D" id="3.30.390.30">
    <property type="match status" value="1"/>
</dbReference>
<gene>
    <name evidence="7" type="ORF">ACFPN2_34560</name>
</gene>
<dbReference type="InterPro" id="IPR016156">
    <property type="entry name" value="FAD/NAD-linked_Rdtase_dimer_sf"/>
</dbReference>
<dbReference type="RefSeq" id="WP_380605260.1">
    <property type="nucleotide sequence ID" value="NZ_JBHSDU010000015.1"/>
</dbReference>
<comment type="caution">
    <text evidence="7">The sequence shown here is derived from an EMBL/GenBank/DDBJ whole genome shotgun (WGS) entry which is preliminary data.</text>
</comment>
<evidence type="ECO:0000313" key="7">
    <source>
        <dbReference type="EMBL" id="MFC4314239.1"/>
    </source>
</evidence>
<keyword evidence="4" id="KW-0560">Oxidoreductase</keyword>
<accession>A0ABV8T2V7</accession>
<protein>
    <submittedName>
        <fullName evidence="7">NAD(P)/FAD-dependent oxidoreductase</fullName>
    </submittedName>
</protein>
<feature type="domain" description="FAD/NAD(P)-binding" evidence="5">
    <location>
        <begin position="4"/>
        <end position="303"/>
    </location>
</feature>
<dbReference type="InterPro" id="IPR036188">
    <property type="entry name" value="FAD/NAD-bd_sf"/>
</dbReference>
<dbReference type="PRINTS" id="PR00368">
    <property type="entry name" value="FADPNR"/>
</dbReference>
<dbReference type="PRINTS" id="PR00411">
    <property type="entry name" value="PNDRDTASEI"/>
</dbReference>
<evidence type="ECO:0000259" key="5">
    <source>
        <dbReference type="Pfam" id="PF07992"/>
    </source>
</evidence>
<dbReference type="EMBL" id="JBHSDU010000015">
    <property type="protein sequence ID" value="MFC4314239.1"/>
    <property type="molecule type" value="Genomic_DNA"/>
</dbReference>
<evidence type="ECO:0000256" key="1">
    <source>
        <dbReference type="ARBA" id="ARBA00001974"/>
    </source>
</evidence>
<dbReference type="Proteomes" id="UP001595904">
    <property type="component" value="Unassembled WGS sequence"/>
</dbReference>
<evidence type="ECO:0000313" key="8">
    <source>
        <dbReference type="Proteomes" id="UP001595904"/>
    </source>
</evidence>
<dbReference type="SUPFAM" id="SSF55424">
    <property type="entry name" value="FAD/NAD-linked reductases, dimerisation (C-terminal) domain"/>
    <property type="match status" value="1"/>
</dbReference>
<keyword evidence="8" id="KW-1185">Reference proteome</keyword>
<dbReference type="SUPFAM" id="SSF51905">
    <property type="entry name" value="FAD/NAD(P)-binding domain"/>
    <property type="match status" value="2"/>
</dbReference>
<evidence type="ECO:0000256" key="2">
    <source>
        <dbReference type="ARBA" id="ARBA00022630"/>
    </source>
</evidence>
<dbReference type="InterPro" id="IPR050446">
    <property type="entry name" value="FAD-oxidoreductase/Apoptosis"/>
</dbReference>
<sequence>MPERIVILGAGHAAAQAIDTLRRRGHRGSIVLVGDEPHLPYQRPPLSKKYLAGTHERSRLLIRQARYYSERAIETRLGRRALQIDRRTQRARLDDGSDLAYDALLIATGSRARALTVPGADLDGVRYLRTMADVDSLRTGMESARRIVIIGGGYIGLEVAATCRQRGLAVTVLETQDRVMKRVVSEETSAAFTAEHLRNGVNIICGAGSLEIASHAGTQQVRAVVCDGCEHEADIVLIGVGAAAAQELACDAGLECDNGIVVDLHGRTSDASIYAAGDCTSHPSARYGGYVRLESVDNAFEQATTAALNMLGEPAEHDSVPWFWSEQFDLKLTITGLASGHDTVVVRGDPTSRCFSVCYLRGNELLAVESVGNSKDAIAARRLIAARSHLEPHHLANPACGLDRLPANSRPAN</sequence>
<dbReference type="PANTHER" id="PTHR43557:SF2">
    <property type="entry name" value="RIESKE DOMAIN-CONTAINING PROTEIN-RELATED"/>
    <property type="match status" value="1"/>
</dbReference>
<comment type="cofactor">
    <cofactor evidence="1">
        <name>FAD</name>
        <dbReference type="ChEBI" id="CHEBI:57692"/>
    </cofactor>
</comment>
<organism evidence="7 8">
    <name type="scientific">Steroidobacter flavus</name>
    <dbReference type="NCBI Taxonomy" id="1842136"/>
    <lineage>
        <taxon>Bacteria</taxon>
        <taxon>Pseudomonadati</taxon>
        <taxon>Pseudomonadota</taxon>
        <taxon>Gammaproteobacteria</taxon>
        <taxon>Steroidobacterales</taxon>
        <taxon>Steroidobacteraceae</taxon>
        <taxon>Steroidobacter</taxon>
    </lineage>
</organism>
<keyword evidence="2" id="KW-0285">Flavoprotein</keyword>